<evidence type="ECO:0000256" key="1">
    <source>
        <dbReference type="SAM" id="MobiDB-lite"/>
    </source>
</evidence>
<dbReference type="Proteomes" id="UP000634136">
    <property type="component" value="Unassembled WGS sequence"/>
</dbReference>
<name>A0A834W5S2_9FABA</name>
<organism evidence="2 3">
    <name type="scientific">Senna tora</name>
    <dbReference type="NCBI Taxonomy" id="362788"/>
    <lineage>
        <taxon>Eukaryota</taxon>
        <taxon>Viridiplantae</taxon>
        <taxon>Streptophyta</taxon>
        <taxon>Embryophyta</taxon>
        <taxon>Tracheophyta</taxon>
        <taxon>Spermatophyta</taxon>
        <taxon>Magnoliopsida</taxon>
        <taxon>eudicotyledons</taxon>
        <taxon>Gunneridae</taxon>
        <taxon>Pentapetalae</taxon>
        <taxon>rosids</taxon>
        <taxon>fabids</taxon>
        <taxon>Fabales</taxon>
        <taxon>Fabaceae</taxon>
        <taxon>Caesalpinioideae</taxon>
        <taxon>Cassia clade</taxon>
        <taxon>Senna</taxon>
    </lineage>
</organism>
<protein>
    <submittedName>
        <fullName evidence="2">Uncharacterized protein</fullName>
    </submittedName>
</protein>
<dbReference type="EMBL" id="JAAIUW010000011">
    <property type="protein sequence ID" value="KAF7809508.1"/>
    <property type="molecule type" value="Genomic_DNA"/>
</dbReference>
<sequence length="20" mass="2331">MATSYLQQHWLQTQGTRSGH</sequence>
<dbReference type="AlphaFoldDB" id="A0A834W5S2"/>
<comment type="caution">
    <text evidence="2">The sequence shown here is derived from an EMBL/GenBank/DDBJ whole genome shotgun (WGS) entry which is preliminary data.</text>
</comment>
<proteinExistence type="predicted"/>
<keyword evidence="3" id="KW-1185">Reference proteome</keyword>
<gene>
    <name evidence="2" type="ORF">G2W53_036251</name>
</gene>
<reference evidence="2" key="1">
    <citation type="submission" date="2020-09" db="EMBL/GenBank/DDBJ databases">
        <title>Genome-Enabled Discovery of Anthraquinone Biosynthesis in Senna tora.</title>
        <authorList>
            <person name="Kang S.-H."/>
            <person name="Pandey R.P."/>
            <person name="Lee C.-M."/>
            <person name="Sim J.-S."/>
            <person name="Jeong J.-T."/>
            <person name="Choi B.-S."/>
            <person name="Jung M."/>
            <person name="Ginzburg D."/>
            <person name="Zhao K."/>
            <person name="Won S.Y."/>
            <person name="Oh T.-J."/>
            <person name="Yu Y."/>
            <person name="Kim N.-H."/>
            <person name="Lee O.R."/>
            <person name="Lee T.-H."/>
            <person name="Bashyal P."/>
            <person name="Kim T.-S."/>
            <person name="Lee W.-H."/>
            <person name="Kawkins C."/>
            <person name="Kim C.-K."/>
            <person name="Kim J.S."/>
            <person name="Ahn B.O."/>
            <person name="Rhee S.Y."/>
            <person name="Sohng J.K."/>
        </authorList>
    </citation>
    <scope>NUCLEOTIDE SEQUENCE</scope>
    <source>
        <tissue evidence="2">Leaf</tissue>
    </source>
</reference>
<accession>A0A834W5S2</accession>
<evidence type="ECO:0000313" key="2">
    <source>
        <dbReference type="EMBL" id="KAF7809508.1"/>
    </source>
</evidence>
<feature type="region of interest" description="Disordered" evidence="1">
    <location>
        <begin position="1"/>
        <end position="20"/>
    </location>
</feature>
<evidence type="ECO:0000313" key="3">
    <source>
        <dbReference type="Proteomes" id="UP000634136"/>
    </source>
</evidence>